<sequence length="253" mass="29347">MNRCFMPILISFLITVSCQQLNDTKVIGARIENSYQDWWLYYNDSIKLSSEFKPHDANLKEVSKEVFLKSLCTGKYIPLRCSSDKQNNTYKLYELKPNADENISSTMQNVAQTELNNFLKEGQQMKPFRFVDLNGHVHTSENTKGKIVILKCWFIHCKKCVEEMPELNKIVQQYKNRDDIVFVSLASDSEAALKKFLSKCNFDYAVVPNQKEFMDSALNLEIYPTHFIINKRGIITKVVNDVKYVEEAIKAIE</sequence>
<proteinExistence type="predicted"/>
<dbReference type="PANTHER" id="PTHR42852:SF17">
    <property type="entry name" value="THIOREDOXIN-LIKE PROTEIN HI_1115"/>
    <property type="match status" value="1"/>
</dbReference>
<dbReference type="GO" id="GO:0016209">
    <property type="term" value="F:antioxidant activity"/>
    <property type="evidence" value="ECO:0007669"/>
    <property type="project" value="InterPro"/>
</dbReference>
<dbReference type="PROSITE" id="PS51257">
    <property type="entry name" value="PROKAR_LIPOPROTEIN"/>
    <property type="match status" value="1"/>
</dbReference>
<dbReference type="SUPFAM" id="SSF52833">
    <property type="entry name" value="Thioredoxin-like"/>
    <property type="match status" value="1"/>
</dbReference>
<dbReference type="AlphaFoldDB" id="V6RXC4"/>
<dbReference type="PANTHER" id="PTHR42852">
    <property type="entry name" value="THIOL:DISULFIDE INTERCHANGE PROTEIN DSBE"/>
    <property type="match status" value="1"/>
</dbReference>
<keyword evidence="3" id="KW-1185">Reference proteome</keyword>
<dbReference type="PROSITE" id="PS51352">
    <property type="entry name" value="THIOREDOXIN_2"/>
    <property type="match status" value="1"/>
</dbReference>
<gene>
    <name evidence="2" type="ORF">IP98_01037</name>
</gene>
<dbReference type="InterPro" id="IPR000866">
    <property type="entry name" value="AhpC/TSA"/>
</dbReference>
<feature type="domain" description="Thioredoxin" evidence="1">
    <location>
        <begin position="119"/>
        <end position="253"/>
    </location>
</feature>
<dbReference type="EMBL" id="VLKQ01000003">
    <property type="protein sequence ID" value="TWI13884.1"/>
    <property type="molecule type" value="Genomic_DNA"/>
</dbReference>
<accession>V6RXC4</accession>
<dbReference type="CDD" id="cd02966">
    <property type="entry name" value="TlpA_like_family"/>
    <property type="match status" value="1"/>
</dbReference>
<dbReference type="STRING" id="1341154.FCR2A7T_20740"/>
<dbReference type="Pfam" id="PF00578">
    <property type="entry name" value="AhpC-TSA"/>
    <property type="match status" value="1"/>
</dbReference>
<dbReference type="InterPro" id="IPR050553">
    <property type="entry name" value="Thioredoxin_ResA/DsbE_sf"/>
</dbReference>
<dbReference type="Gene3D" id="3.40.30.10">
    <property type="entry name" value="Glutaredoxin"/>
    <property type="match status" value="1"/>
</dbReference>
<dbReference type="Proteomes" id="UP000319848">
    <property type="component" value="Unassembled WGS sequence"/>
</dbReference>
<comment type="caution">
    <text evidence="2">The sequence shown here is derived from an EMBL/GenBank/DDBJ whole genome shotgun (WGS) entry which is preliminary data.</text>
</comment>
<evidence type="ECO:0000313" key="2">
    <source>
        <dbReference type="EMBL" id="TWI13884.1"/>
    </source>
</evidence>
<evidence type="ECO:0000259" key="1">
    <source>
        <dbReference type="PROSITE" id="PS51352"/>
    </source>
</evidence>
<dbReference type="InterPro" id="IPR036249">
    <property type="entry name" value="Thioredoxin-like_sf"/>
</dbReference>
<dbReference type="GO" id="GO:0016491">
    <property type="term" value="F:oxidoreductase activity"/>
    <property type="evidence" value="ECO:0007669"/>
    <property type="project" value="InterPro"/>
</dbReference>
<evidence type="ECO:0000313" key="3">
    <source>
        <dbReference type="Proteomes" id="UP000319848"/>
    </source>
</evidence>
<organism evidence="2 3">
    <name type="scientific">Flavobacterium cauense R2A-7</name>
    <dbReference type="NCBI Taxonomy" id="1341154"/>
    <lineage>
        <taxon>Bacteria</taxon>
        <taxon>Pseudomonadati</taxon>
        <taxon>Bacteroidota</taxon>
        <taxon>Flavobacteriia</taxon>
        <taxon>Flavobacteriales</taxon>
        <taxon>Flavobacteriaceae</taxon>
        <taxon>Flavobacterium</taxon>
    </lineage>
</organism>
<reference evidence="2 3" key="1">
    <citation type="journal article" date="2015" name="Stand. Genomic Sci.">
        <title>Genomic Encyclopedia of Bacterial and Archaeal Type Strains, Phase III: the genomes of soil and plant-associated and newly described type strains.</title>
        <authorList>
            <person name="Whitman W.B."/>
            <person name="Woyke T."/>
            <person name="Klenk H.P."/>
            <person name="Zhou Y."/>
            <person name="Lilburn T.G."/>
            <person name="Beck B.J."/>
            <person name="De Vos P."/>
            <person name="Vandamme P."/>
            <person name="Eisen J.A."/>
            <person name="Garrity G."/>
            <person name="Hugenholtz P."/>
            <person name="Kyrpides N.C."/>
        </authorList>
    </citation>
    <scope>NUCLEOTIDE SEQUENCE [LARGE SCALE GENOMIC DNA]</scope>
    <source>
        <strain evidence="2 3">CGMCC 1.7270</strain>
    </source>
</reference>
<dbReference type="InterPro" id="IPR013766">
    <property type="entry name" value="Thioredoxin_domain"/>
</dbReference>
<protein>
    <submittedName>
        <fullName evidence="2">Peroxiredoxin</fullName>
    </submittedName>
</protein>
<name>V6RXC4_9FLAO</name>